<sequence>MRRRLHNNPSSGIQRNKEGTENVRSEKGGVPSVKEDRLIVVSSVIPRSSALGNLTHSVALMARHMGINVPSARHWRKVLERST</sequence>
<evidence type="ECO:0000313" key="3">
    <source>
        <dbReference type="Proteomes" id="UP000234681"/>
    </source>
</evidence>
<dbReference type="EMBL" id="CH474178">
    <property type="protein sequence ID" value="EDL84758.1"/>
    <property type="molecule type" value="Genomic_DNA"/>
</dbReference>
<reference evidence="3" key="1">
    <citation type="submission" date="2005-06" db="EMBL/GenBank/DDBJ databases">
        <authorList>
            <person name="Mural R.J."/>
            <person name="Li P.W."/>
            <person name="Adams M.D."/>
            <person name="Amanatides P.G."/>
            <person name="Baden-Tillson H."/>
            <person name="Barnstead M."/>
            <person name="Chin S.H."/>
            <person name="Dew I."/>
            <person name="Evans C.A."/>
            <person name="Ferriera S."/>
            <person name="Flanigan M."/>
            <person name="Fosler C."/>
            <person name="Glodek A."/>
            <person name="Gu Z."/>
            <person name="Holt R.A."/>
            <person name="Jennings D."/>
            <person name="Kraft C.L."/>
            <person name="Lu F."/>
            <person name="Nguyen T."/>
            <person name="Nusskern D.R."/>
            <person name="Pfannkoch C.M."/>
            <person name="Sitter C."/>
            <person name="Sutton G.G."/>
            <person name="Venter J.C."/>
            <person name="Wang Z."/>
            <person name="Woodage T."/>
            <person name="Zheng X.H."/>
            <person name="Zhong F."/>
        </authorList>
    </citation>
    <scope>NUCLEOTIDE SEQUENCE [LARGE SCALE GENOMIC DNA]</scope>
    <source>
        <strain>BN</strain>
        <strain evidence="3">Sprague-Dawley</strain>
    </source>
</reference>
<evidence type="ECO:0000313" key="2">
    <source>
        <dbReference type="EMBL" id="EDL84758.1"/>
    </source>
</evidence>
<gene>
    <name evidence="2" type="primary">Spink5l1</name>
    <name evidence="2" type="ORF">rCG_43768</name>
</gene>
<organism evidence="2 3">
    <name type="scientific">Rattus norvegicus</name>
    <name type="common">Rat</name>
    <dbReference type="NCBI Taxonomy" id="10116"/>
    <lineage>
        <taxon>Eukaryota</taxon>
        <taxon>Metazoa</taxon>
        <taxon>Chordata</taxon>
        <taxon>Craniata</taxon>
        <taxon>Vertebrata</taxon>
        <taxon>Euteleostomi</taxon>
        <taxon>Mammalia</taxon>
        <taxon>Eutheria</taxon>
        <taxon>Euarchontoglires</taxon>
        <taxon>Glires</taxon>
        <taxon>Rodentia</taxon>
        <taxon>Myomorpha</taxon>
        <taxon>Muroidea</taxon>
        <taxon>Muridae</taxon>
        <taxon>Murinae</taxon>
        <taxon>Rattus</taxon>
    </lineage>
</organism>
<feature type="region of interest" description="Disordered" evidence="1">
    <location>
        <begin position="1"/>
        <end position="32"/>
    </location>
</feature>
<protein>
    <submittedName>
        <fullName evidence="2">Kazal type serine protease inhibitor 1, isoform CRA_b</fullName>
    </submittedName>
</protein>
<name>A6KUC7_RAT</name>
<accession>A6KUC7</accession>
<dbReference type="AlphaFoldDB" id="A6KUC7"/>
<evidence type="ECO:0000256" key="1">
    <source>
        <dbReference type="SAM" id="MobiDB-lite"/>
    </source>
</evidence>
<dbReference type="Proteomes" id="UP000234681">
    <property type="component" value="Unassembled WGS sequence"/>
</dbReference>
<feature type="compositionally biased region" description="Basic and acidic residues" evidence="1">
    <location>
        <begin position="15"/>
        <end position="32"/>
    </location>
</feature>
<proteinExistence type="predicted"/>